<evidence type="ECO:0000313" key="3">
    <source>
        <dbReference type="EMBL" id="KAK1442979.1"/>
    </source>
</evidence>
<feature type="transmembrane region" description="Helical" evidence="2">
    <location>
        <begin position="29"/>
        <end position="49"/>
    </location>
</feature>
<name>A0AAD8LIT0_BABGI</name>
<comment type="caution">
    <text evidence="3">The sequence shown here is derived from an EMBL/GenBank/DDBJ whole genome shotgun (WGS) entry which is preliminary data.</text>
</comment>
<keyword evidence="4" id="KW-1185">Reference proteome</keyword>
<sequence length="871" mass="100785">MYDSIKGSSLCNVTKASWNTFSQACAQRFAILLIFFIQQLVLYYMVYYLRNNKRIVYALILDVVIGIYLLFGCISTQSLSSASTSVQWCLCCSSTIIKLIPLLYSKSKMDFTLESGFDRFAAEDYLSFIGLYPMPMIYTLFNLISNRSLFDRENENIIVDELLHSDIALYTTIDLWDIVIMINHLIRRYRVHYESDEQTKLILETKYCYIVFGVFSLTSAFLLGQVSPTVDGDLRQETGELEHRQLFWDNFKGLFKSLKRTRLESEFNEDPWSHEMNYDRHKNTSGGQVFKANPAPKVKYLDLFTIAKFKFLVGFFLIDIPFFVYRVVLLIRGNVFSLLIYKNLLGMLIRPYRLNQSQLAERDSAKGWQSAFFETAPTSKDPTKKNLIHEDLKLLEESSDSDIDKHMLKRGAERPSTKRGKSVNFSSVRSHTRNIISMFSSFLSRSDTATRSQKTVVTYDTGTKGYGGENVEYYTACDEVLAPRLRFLSSNKIINDNPEQKLSARYNDERGVQEEDEDHSAPRKDVLVRMINRHRDLPIQTFQIKLMFRKWIMLLKNAFAPEPTFEMGNEEFLVDEQPYEFMRIAGSVALSLLSRIMLVIYCYSYSSGVRSPRFIFIRDIQTVSKHEIIVYGVTVAAPLFQSALFFQLQGCTFLGCVVMAMKEIVSLCSYVMCVCCLRSIVDKPYSIIYAMQLLAFLLWPLSVFKDIVTLWIYDKLNLMRLILMVCKYELCPVSLNHKLFCLDIIKSSVIGDLLLHSQWNYYTYSALFRILCCSFSPSKTGVVIIMVDLLVRLIYIAFCQTMRALMFRKFEIHYLTLRLTNNIKFDYQSPYDTLTMPGDATKHFTTHAEVDEYIRENGLLSSPGVIFPAFI</sequence>
<feature type="transmembrane region" description="Helical" evidence="2">
    <location>
        <begin position="56"/>
        <end position="79"/>
    </location>
</feature>
<feature type="transmembrane region" description="Helical" evidence="2">
    <location>
        <begin position="335"/>
        <end position="352"/>
    </location>
</feature>
<keyword evidence="2" id="KW-0812">Transmembrane</keyword>
<gene>
    <name evidence="3" type="ORF">BgAZ_304970</name>
</gene>
<feature type="transmembrane region" description="Helical" evidence="2">
    <location>
        <begin position="309"/>
        <end position="328"/>
    </location>
</feature>
<feature type="transmembrane region" description="Helical" evidence="2">
    <location>
        <begin position="693"/>
        <end position="713"/>
    </location>
</feature>
<keyword evidence="2" id="KW-0472">Membrane</keyword>
<keyword evidence="2" id="KW-1133">Transmembrane helix</keyword>
<feature type="transmembrane region" description="Helical" evidence="2">
    <location>
        <begin position="781"/>
        <end position="799"/>
    </location>
</feature>
<dbReference type="EMBL" id="JAVEPI010000003">
    <property type="protein sequence ID" value="KAK1442979.1"/>
    <property type="molecule type" value="Genomic_DNA"/>
</dbReference>
<evidence type="ECO:0000313" key="4">
    <source>
        <dbReference type="Proteomes" id="UP001230268"/>
    </source>
</evidence>
<proteinExistence type="predicted"/>
<dbReference type="Proteomes" id="UP001230268">
    <property type="component" value="Unassembled WGS sequence"/>
</dbReference>
<protein>
    <submittedName>
        <fullName evidence="3">Uncharacterized protein</fullName>
    </submittedName>
</protein>
<feature type="compositionally biased region" description="Basic and acidic residues" evidence="1">
    <location>
        <begin position="506"/>
        <end position="521"/>
    </location>
</feature>
<feature type="transmembrane region" description="Helical" evidence="2">
    <location>
        <begin position="652"/>
        <end position="681"/>
    </location>
</feature>
<feature type="transmembrane region" description="Helical" evidence="2">
    <location>
        <begin position="628"/>
        <end position="646"/>
    </location>
</feature>
<feature type="transmembrane region" description="Helical" evidence="2">
    <location>
        <begin position="207"/>
        <end position="226"/>
    </location>
</feature>
<feature type="transmembrane region" description="Helical" evidence="2">
    <location>
        <begin position="167"/>
        <end position="186"/>
    </location>
</feature>
<evidence type="ECO:0000256" key="2">
    <source>
        <dbReference type="SAM" id="Phobius"/>
    </source>
</evidence>
<feature type="transmembrane region" description="Helical" evidence="2">
    <location>
        <begin position="581"/>
        <end position="603"/>
    </location>
</feature>
<feature type="transmembrane region" description="Helical" evidence="2">
    <location>
        <begin position="125"/>
        <end position="144"/>
    </location>
</feature>
<evidence type="ECO:0000256" key="1">
    <source>
        <dbReference type="SAM" id="MobiDB-lite"/>
    </source>
</evidence>
<feature type="region of interest" description="Disordered" evidence="1">
    <location>
        <begin position="499"/>
        <end position="521"/>
    </location>
</feature>
<dbReference type="AlphaFoldDB" id="A0AAD8LIT0"/>
<reference evidence="3" key="1">
    <citation type="submission" date="2023-08" db="EMBL/GenBank/DDBJ databases">
        <title>Draft sequence of the Babesia gibsoni genome.</title>
        <authorList>
            <person name="Yamagishi J.Y."/>
            <person name="Xuan X.X."/>
        </authorList>
    </citation>
    <scope>NUCLEOTIDE SEQUENCE</scope>
    <source>
        <strain evidence="3">Azabu</strain>
    </source>
</reference>
<feature type="transmembrane region" description="Helical" evidence="2">
    <location>
        <begin position="85"/>
        <end position="104"/>
    </location>
</feature>
<accession>A0AAD8LIT0</accession>
<organism evidence="3 4">
    <name type="scientific">Babesia gibsoni</name>
    <dbReference type="NCBI Taxonomy" id="33632"/>
    <lineage>
        <taxon>Eukaryota</taxon>
        <taxon>Sar</taxon>
        <taxon>Alveolata</taxon>
        <taxon>Apicomplexa</taxon>
        <taxon>Aconoidasida</taxon>
        <taxon>Piroplasmida</taxon>
        <taxon>Babesiidae</taxon>
        <taxon>Babesia</taxon>
    </lineage>
</organism>